<evidence type="ECO:0000256" key="1">
    <source>
        <dbReference type="ARBA" id="ARBA00004141"/>
    </source>
</evidence>
<evidence type="ECO:0000256" key="2">
    <source>
        <dbReference type="ARBA" id="ARBA00022692"/>
    </source>
</evidence>
<keyword evidence="8" id="KW-1185">Reference proteome</keyword>
<feature type="transmembrane region" description="Helical" evidence="5">
    <location>
        <begin position="72"/>
        <end position="90"/>
    </location>
</feature>
<feature type="domain" description="NnrU" evidence="6">
    <location>
        <begin position="4"/>
        <end position="176"/>
    </location>
</feature>
<dbReference type="InterPro" id="IPR009915">
    <property type="entry name" value="NnrU_dom"/>
</dbReference>
<dbReference type="AlphaFoldDB" id="A0A3P5X9Y2"/>
<dbReference type="Proteomes" id="UP000277498">
    <property type="component" value="Unassembled WGS sequence"/>
</dbReference>
<organism evidence="7 8">
    <name type="scientific">Pseudogemmobacter humi</name>
    <dbReference type="NCBI Taxonomy" id="2483812"/>
    <lineage>
        <taxon>Bacteria</taxon>
        <taxon>Pseudomonadati</taxon>
        <taxon>Pseudomonadota</taxon>
        <taxon>Alphaproteobacteria</taxon>
        <taxon>Rhodobacterales</taxon>
        <taxon>Paracoccaceae</taxon>
        <taxon>Pseudogemmobacter</taxon>
    </lineage>
</organism>
<keyword evidence="3 5" id="KW-1133">Transmembrane helix</keyword>
<gene>
    <name evidence="7" type="ORF">XINFAN_01485</name>
</gene>
<feature type="transmembrane region" description="Helical" evidence="5">
    <location>
        <begin position="119"/>
        <end position="136"/>
    </location>
</feature>
<dbReference type="OrthoDB" id="5293641at2"/>
<evidence type="ECO:0000256" key="5">
    <source>
        <dbReference type="SAM" id="Phobius"/>
    </source>
</evidence>
<reference evidence="7 8" key="1">
    <citation type="submission" date="2018-11" db="EMBL/GenBank/DDBJ databases">
        <authorList>
            <person name="Criscuolo A."/>
        </authorList>
    </citation>
    <scope>NUCLEOTIDE SEQUENCE [LARGE SCALE GENOMIC DNA]</scope>
    <source>
        <strain evidence="7">ACIP111625</strain>
    </source>
</reference>
<keyword evidence="4 5" id="KW-0472">Membrane</keyword>
<evidence type="ECO:0000313" key="8">
    <source>
        <dbReference type="Proteomes" id="UP000277498"/>
    </source>
</evidence>
<keyword evidence="2 5" id="KW-0812">Transmembrane</keyword>
<feature type="transmembrane region" description="Helical" evidence="5">
    <location>
        <begin position="156"/>
        <end position="175"/>
    </location>
</feature>
<evidence type="ECO:0000256" key="3">
    <source>
        <dbReference type="ARBA" id="ARBA00022989"/>
    </source>
</evidence>
<feature type="transmembrane region" description="Helical" evidence="5">
    <location>
        <begin position="33"/>
        <end position="51"/>
    </location>
</feature>
<dbReference type="Pfam" id="PF07298">
    <property type="entry name" value="NnrU"/>
    <property type="match status" value="1"/>
</dbReference>
<name>A0A3P5X9Y2_9RHOB</name>
<sequence length="181" mass="19328">MFSLALGVLLWSAAHLFKRLAPASREGMGAGGRGTVALLVLASIGLMIFGYRIDPGTFYWGRSPMTTGINNLMMLVSVYFFAAAGMKTALARRLRHPMLWGVVIWSAAHLLVNGDSPSFVLFGGLGLWALVQMAAINRHAGPFVPPPPKPAKMEWIAVAGTLVVYGALAGAHYLLGYPVFG</sequence>
<evidence type="ECO:0000259" key="6">
    <source>
        <dbReference type="Pfam" id="PF07298"/>
    </source>
</evidence>
<comment type="subcellular location">
    <subcellularLocation>
        <location evidence="1">Membrane</location>
        <topology evidence="1">Multi-pass membrane protein</topology>
    </subcellularLocation>
</comment>
<dbReference type="GO" id="GO:0016020">
    <property type="term" value="C:membrane"/>
    <property type="evidence" value="ECO:0007669"/>
    <property type="project" value="UniProtKB-SubCell"/>
</dbReference>
<dbReference type="RefSeq" id="WP_124085893.1">
    <property type="nucleotide sequence ID" value="NZ_UXAW01000051.1"/>
</dbReference>
<dbReference type="EMBL" id="UXAW01000051">
    <property type="protein sequence ID" value="VDC25247.1"/>
    <property type="molecule type" value="Genomic_DNA"/>
</dbReference>
<evidence type="ECO:0000256" key="4">
    <source>
        <dbReference type="ARBA" id="ARBA00023136"/>
    </source>
</evidence>
<protein>
    <submittedName>
        <fullName evidence="7">NnrU protein</fullName>
    </submittedName>
</protein>
<evidence type="ECO:0000313" key="7">
    <source>
        <dbReference type="EMBL" id="VDC25247.1"/>
    </source>
</evidence>
<proteinExistence type="predicted"/>
<accession>A0A3P5X9Y2</accession>